<dbReference type="STRING" id="402881.Plav_3028"/>
<comment type="subcellular location">
    <subcellularLocation>
        <location evidence="9">Cell inner membrane</location>
        <topology evidence="9">Single-pass membrane protein</topology>
    </subcellularLocation>
    <subcellularLocation>
        <location evidence="1">Membrane</location>
        <topology evidence="1">Single-pass membrane protein</topology>
    </subcellularLocation>
</comment>
<evidence type="ECO:0000256" key="4">
    <source>
        <dbReference type="ARBA" id="ARBA00022692"/>
    </source>
</evidence>
<dbReference type="InterPro" id="IPR018448">
    <property type="entry name" value="TatB"/>
</dbReference>
<dbReference type="NCBIfam" id="TIGR01410">
    <property type="entry name" value="tatB"/>
    <property type="match status" value="1"/>
</dbReference>
<dbReference type="GO" id="GO:0008320">
    <property type="term" value="F:protein transmembrane transporter activity"/>
    <property type="evidence" value="ECO:0007669"/>
    <property type="project" value="UniProtKB-UniRule"/>
</dbReference>
<evidence type="ECO:0000256" key="3">
    <source>
        <dbReference type="ARBA" id="ARBA00022475"/>
    </source>
</evidence>
<dbReference type="GO" id="GO:0033281">
    <property type="term" value="C:TAT protein transport complex"/>
    <property type="evidence" value="ECO:0007669"/>
    <property type="project" value="UniProtKB-UniRule"/>
</dbReference>
<proteinExistence type="inferred from homology"/>
<dbReference type="OrthoDB" id="7206969at2"/>
<feature type="region of interest" description="Disordered" evidence="10">
    <location>
        <begin position="89"/>
        <end position="159"/>
    </location>
</feature>
<protein>
    <recommendedName>
        <fullName evidence="9">Sec-independent protein translocase protein TatB</fullName>
    </recommendedName>
</protein>
<keyword evidence="7 9" id="KW-0811">Translocation</keyword>
<gene>
    <name evidence="9" type="primary">tatB</name>
    <name evidence="12" type="ordered locus">Plav_3028</name>
</gene>
<evidence type="ECO:0000256" key="10">
    <source>
        <dbReference type="SAM" id="MobiDB-lite"/>
    </source>
</evidence>
<evidence type="ECO:0000256" key="2">
    <source>
        <dbReference type="ARBA" id="ARBA00022448"/>
    </source>
</evidence>
<evidence type="ECO:0000256" key="1">
    <source>
        <dbReference type="ARBA" id="ARBA00004167"/>
    </source>
</evidence>
<dbReference type="PRINTS" id="PR01506">
    <property type="entry name" value="TATBPROTEIN"/>
</dbReference>
<keyword evidence="5 9" id="KW-0653">Protein transport</keyword>
<keyword evidence="3 9" id="KW-1003">Cell membrane</keyword>
<dbReference type="HOGENOM" id="CLU_086034_1_3_5"/>
<dbReference type="PANTHER" id="PTHR33162">
    <property type="entry name" value="SEC-INDEPENDENT PROTEIN TRANSLOCASE PROTEIN TATA, CHLOROPLASTIC"/>
    <property type="match status" value="1"/>
</dbReference>
<dbReference type="Proteomes" id="UP000006377">
    <property type="component" value="Chromosome"/>
</dbReference>
<name>A7HXK2_PARL1</name>
<keyword evidence="9" id="KW-0997">Cell inner membrane</keyword>
<dbReference type="EMBL" id="CP000774">
    <property type="protein sequence ID" value="ABS64635.1"/>
    <property type="molecule type" value="Genomic_DNA"/>
</dbReference>
<dbReference type="InterPro" id="IPR003369">
    <property type="entry name" value="TatA/B/E"/>
</dbReference>
<organism evidence="12 13">
    <name type="scientific">Parvibaculum lavamentivorans (strain DS-1 / DSM 13023 / NCIMB 13966)</name>
    <dbReference type="NCBI Taxonomy" id="402881"/>
    <lineage>
        <taxon>Bacteria</taxon>
        <taxon>Pseudomonadati</taxon>
        <taxon>Pseudomonadota</taxon>
        <taxon>Alphaproteobacteria</taxon>
        <taxon>Hyphomicrobiales</taxon>
        <taxon>Parvibaculaceae</taxon>
        <taxon>Parvibaculum</taxon>
    </lineage>
</organism>
<dbReference type="PANTHER" id="PTHR33162:SF1">
    <property type="entry name" value="SEC-INDEPENDENT PROTEIN TRANSLOCASE PROTEIN TATA, CHLOROPLASTIC"/>
    <property type="match status" value="1"/>
</dbReference>
<dbReference type="GO" id="GO:0043953">
    <property type="term" value="P:protein transport by the Tat complex"/>
    <property type="evidence" value="ECO:0007669"/>
    <property type="project" value="UniProtKB-UniRule"/>
</dbReference>
<evidence type="ECO:0000256" key="7">
    <source>
        <dbReference type="ARBA" id="ARBA00023010"/>
    </source>
</evidence>
<dbReference type="HAMAP" id="MF_00237">
    <property type="entry name" value="TatB"/>
    <property type="match status" value="1"/>
</dbReference>
<sequence>MFDIGWSELLAIAAIAIIFVGPKDLPRMMRTVGQYVAKARAMVREFQTSFEDLARETELEELRKEVTGLRNQAVAPLRSLQQEMNKPLAIGGGGAGAAASAASAARAEEEKKAAPDTNGLSAEMADAVRDAEAVEAYGASDPVNAGAAPAPVEPKREGE</sequence>
<evidence type="ECO:0000256" key="11">
    <source>
        <dbReference type="SAM" id="Phobius"/>
    </source>
</evidence>
<reference evidence="12 13" key="1">
    <citation type="journal article" date="2011" name="Stand. Genomic Sci.">
        <title>Complete genome sequence of Parvibaculum lavamentivorans type strain (DS-1(T)).</title>
        <authorList>
            <person name="Schleheck D."/>
            <person name="Weiss M."/>
            <person name="Pitluck S."/>
            <person name="Bruce D."/>
            <person name="Land M.L."/>
            <person name="Han S."/>
            <person name="Saunders E."/>
            <person name="Tapia R."/>
            <person name="Detter C."/>
            <person name="Brettin T."/>
            <person name="Han J."/>
            <person name="Woyke T."/>
            <person name="Goodwin L."/>
            <person name="Pennacchio L."/>
            <person name="Nolan M."/>
            <person name="Cook A.M."/>
            <person name="Kjelleberg S."/>
            <person name="Thomas T."/>
        </authorList>
    </citation>
    <scope>NUCLEOTIDE SEQUENCE [LARGE SCALE GENOMIC DNA]</scope>
    <source>
        <strain evidence="13">DS-1 / DSM 13023 / NCIMB 13966</strain>
    </source>
</reference>
<keyword evidence="6 9" id="KW-1133">Transmembrane helix</keyword>
<feature type="transmembrane region" description="Helical" evidence="11">
    <location>
        <begin position="6"/>
        <end position="22"/>
    </location>
</feature>
<comment type="similarity">
    <text evidence="9">Belongs to the TatB family.</text>
</comment>
<evidence type="ECO:0000313" key="13">
    <source>
        <dbReference type="Proteomes" id="UP000006377"/>
    </source>
</evidence>
<comment type="subunit">
    <text evidence="9">The Tat system comprises two distinct complexes: a TatABC complex, containing multiple copies of TatA, TatB and TatC subunits, and a separate TatA complex, containing only TatA subunits. Substrates initially bind to the TatABC complex, which probably triggers association of the separate TatA complex to form the active translocon.</text>
</comment>
<keyword evidence="4 9" id="KW-0812">Transmembrane</keyword>
<comment type="function">
    <text evidence="9">Part of the twin-arginine translocation (Tat) system that transports large folded proteins containing a characteristic twin-arginine motif in their signal peptide across membranes. Together with TatC, TatB is part of a receptor directly interacting with Tat signal peptides. TatB may form an oligomeric binding site that transiently accommodates folded Tat precursor proteins before their translocation.</text>
</comment>
<dbReference type="eggNOG" id="COG1826">
    <property type="taxonomic scope" value="Bacteria"/>
</dbReference>
<keyword evidence="13" id="KW-1185">Reference proteome</keyword>
<accession>A7HXK2</accession>
<dbReference type="AlphaFoldDB" id="A7HXK2"/>
<keyword evidence="2 9" id="KW-0813">Transport</keyword>
<evidence type="ECO:0000256" key="9">
    <source>
        <dbReference type="HAMAP-Rule" id="MF_00237"/>
    </source>
</evidence>
<dbReference type="Gene3D" id="1.20.5.3310">
    <property type="match status" value="1"/>
</dbReference>
<dbReference type="KEGG" id="pla:Plav_3028"/>
<evidence type="ECO:0000256" key="6">
    <source>
        <dbReference type="ARBA" id="ARBA00022989"/>
    </source>
</evidence>
<evidence type="ECO:0000256" key="8">
    <source>
        <dbReference type="ARBA" id="ARBA00023136"/>
    </source>
</evidence>
<evidence type="ECO:0000256" key="5">
    <source>
        <dbReference type="ARBA" id="ARBA00022927"/>
    </source>
</evidence>
<keyword evidence="8 9" id="KW-0472">Membrane</keyword>
<evidence type="ECO:0000313" key="12">
    <source>
        <dbReference type="EMBL" id="ABS64635.1"/>
    </source>
</evidence>
<dbReference type="RefSeq" id="WP_012111956.1">
    <property type="nucleotide sequence ID" value="NC_009719.1"/>
</dbReference>
<dbReference type="Pfam" id="PF02416">
    <property type="entry name" value="TatA_B_E"/>
    <property type="match status" value="1"/>
</dbReference>